<dbReference type="EMBL" id="AODQ01000118">
    <property type="protein sequence ID" value="EMR01404.1"/>
    <property type="molecule type" value="Genomic_DNA"/>
</dbReference>
<reference evidence="1 2" key="1">
    <citation type="journal article" date="2013" name="Genome Announc.">
        <title>Draft Genome Sequence of Cesiribacter andamanensis Strain AMV16T, Isolated from a Soil Sample from a Mud Volcano in the Andaman Islands, India.</title>
        <authorList>
            <person name="Shivaji S."/>
            <person name="Ara S."/>
            <person name="Begum Z."/>
            <person name="Srinivas T.N."/>
            <person name="Singh A."/>
            <person name="Kumar Pinnaka A."/>
        </authorList>
    </citation>
    <scope>NUCLEOTIDE SEQUENCE [LARGE SCALE GENOMIC DNA]</scope>
    <source>
        <strain evidence="1 2">AMV16</strain>
    </source>
</reference>
<evidence type="ECO:0000313" key="1">
    <source>
        <dbReference type="EMBL" id="EMR01404.1"/>
    </source>
</evidence>
<evidence type="ECO:0000313" key="2">
    <source>
        <dbReference type="Proteomes" id="UP000011910"/>
    </source>
</evidence>
<gene>
    <name evidence="1" type="ORF">ADICEAN_03464</name>
</gene>
<protein>
    <submittedName>
        <fullName evidence="1">Uncharacterized protein</fullName>
    </submittedName>
</protein>
<dbReference type="RefSeq" id="WP_009196847.1">
    <property type="nucleotide sequence ID" value="NZ_AODQ01000118.1"/>
</dbReference>
<dbReference type="Proteomes" id="UP000011910">
    <property type="component" value="Unassembled WGS sequence"/>
</dbReference>
<proteinExistence type="predicted"/>
<dbReference type="AlphaFoldDB" id="M7NSF2"/>
<comment type="caution">
    <text evidence="1">The sequence shown here is derived from an EMBL/GenBank/DDBJ whole genome shotgun (WGS) entry which is preliminary data.</text>
</comment>
<dbReference type="STRING" id="1279009.ADICEAN_03464"/>
<keyword evidence="2" id="KW-1185">Reference proteome</keyword>
<organism evidence="1 2">
    <name type="scientific">Cesiribacter andamanensis AMV16</name>
    <dbReference type="NCBI Taxonomy" id="1279009"/>
    <lineage>
        <taxon>Bacteria</taxon>
        <taxon>Pseudomonadati</taxon>
        <taxon>Bacteroidota</taxon>
        <taxon>Cytophagia</taxon>
        <taxon>Cytophagales</taxon>
        <taxon>Cesiribacteraceae</taxon>
        <taxon>Cesiribacter</taxon>
    </lineage>
</organism>
<name>M7NSF2_9BACT</name>
<sequence length="93" mass="10660">MRRYENLFLLPMPLQGGQVSYVFRQHNRQDTLSIRFRTEAILQPHECGLLLKPRDVAIDMAGTSLQADSMVVVPRFTFYILAHDTPTLAVFVP</sequence>
<accession>M7NSF2</accession>